<comment type="caution">
    <text evidence="1">The sequence shown here is derived from an EMBL/GenBank/DDBJ whole genome shotgun (WGS) entry which is preliminary data.</text>
</comment>
<dbReference type="EMBL" id="LAZR01008350">
    <property type="protein sequence ID" value="KKM79312.1"/>
    <property type="molecule type" value="Genomic_DNA"/>
</dbReference>
<proteinExistence type="predicted"/>
<accession>A0A0F9ND66</accession>
<sequence>MWLAALRGGKYEQGQDSLKTSDGKFCCLGVLCDLYNKSVAGKKRKAKWVADFFESSGDRQSNYLPKEVQKWAGIVGHNPIAGGKCLSHLNDASEFGFKRIADKIEKHL</sequence>
<evidence type="ECO:0000313" key="1">
    <source>
        <dbReference type="EMBL" id="KKM79312.1"/>
    </source>
</evidence>
<reference evidence="1" key="1">
    <citation type="journal article" date="2015" name="Nature">
        <title>Complex archaea that bridge the gap between prokaryotes and eukaryotes.</title>
        <authorList>
            <person name="Spang A."/>
            <person name="Saw J.H."/>
            <person name="Jorgensen S.L."/>
            <person name="Zaremba-Niedzwiedzka K."/>
            <person name="Martijn J."/>
            <person name="Lind A.E."/>
            <person name="van Eijk R."/>
            <person name="Schleper C."/>
            <person name="Guy L."/>
            <person name="Ettema T.J."/>
        </authorList>
    </citation>
    <scope>NUCLEOTIDE SEQUENCE</scope>
</reference>
<gene>
    <name evidence="1" type="ORF">LCGC14_1351050</name>
</gene>
<protein>
    <submittedName>
        <fullName evidence="1">Uncharacterized protein</fullName>
    </submittedName>
</protein>
<name>A0A0F9ND66_9ZZZZ</name>
<dbReference type="AlphaFoldDB" id="A0A0F9ND66"/>
<organism evidence="1">
    <name type="scientific">marine sediment metagenome</name>
    <dbReference type="NCBI Taxonomy" id="412755"/>
    <lineage>
        <taxon>unclassified sequences</taxon>
        <taxon>metagenomes</taxon>
        <taxon>ecological metagenomes</taxon>
    </lineage>
</organism>